<evidence type="ECO:0000313" key="6">
    <source>
        <dbReference type="EMBL" id="KAG7099447.1"/>
    </source>
</evidence>
<accession>A0A9P8AF92</accession>
<dbReference type="GO" id="GO:0000785">
    <property type="term" value="C:chromatin"/>
    <property type="evidence" value="ECO:0007669"/>
    <property type="project" value="TreeGrafter"/>
</dbReference>
<dbReference type="PANTHER" id="PTHR22880">
    <property type="entry name" value="FALZ-RELATED BROMODOMAIN-CONTAINING PROTEINS"/>
    <property type="match status" value="1"/>
</dbReference>
<dbReference type="InterPro" id="IPR036427">
    <property type="entry name" value="Bromodomain-like_sf"/>
</dbReference>
<feature type="compositionally biased region" description="Acidic residues" evidence="3">
    <location>
        <begin position="558"/>
        <end position="568"/>
    </location>
</feature>
<feature type="compositionally biased region" description="Polar residues" evidence="3">
    <location>
        <begin position="123"/>
        <end position="146"/>
    </location>
</feature>
<feature type="region of interest" description="Disordered" evidence="3">
    <location>
        <begin position="351"/>
        <end position="442"/>
    </location>
</feature>
<evidence type="ECO:0000259" key="5">
    <source>
        <dbReference type="PROSITE" id="PS51525"/>
    </source>
</evidence>
<dbReference type="Pfam" id="PF00439">
    <property type="entry name" value="Bromodomain"/>
    <property type="match status" value="2"/>
</dbReference>
<dbReference type="Proteomes" id="UP001049176">
    <property type="component" value="Chromosome 1"/>
</dbReference>
<reference evidence="6" key="1">
    <citation type="journal article" date="2021" name="Genome Biol. Evol.">
        <title>The assembled and annotated genome of the fairy-ring fungus Marasmius oreades.</title>
        <authorList>
            <person name="Hiltunen M."/>
            <person name="Ament-Velasquez S.L."/>
            <person name="Johannesson H."/>
        </authorList>
    </citation>
    <scope>NUCLEOTIDE SEQUENCE</scope>
    <source>
        <strain evidence="6">03SP1</strain>
    </source>
</reference>
<dbReference type="EMBL" id="CM032181">
    <property type="protein sequence ID" value="KAG7099447.1"/>
    <property type="molecule type" value="Genomic_DNA"/>
</dbReference>
<evidence type="ECO:0008006" key="8">
    <source>
        <dbReference type="Google" id="ProtNLM"/>
    </source>
</evidence>
<feature type="region of interest" description="Disordered" evidence="3">
    <location>
        <begin position="69"/>
        <end position="207"/>
    </location>
</feature>
<dbReference type="SUPFAM" id="SSF47370">
    <property type="entry name" value="Bromodomain"/>
    <property type="match status" value="2"/>
</dbReference>
<evidence type="ECO:0000256" key="1">
    <source>
        <dbReference type="ARBA" id="ARBA00023117"/>
    </source>
</evidence>
<dbReference type="SMART" id="SM00297">
    <property type="entry name" value="BROMO"/>
    <property type="match status" value="2"/>
</dbReference>
<name>A0A9P8AF92_9AGAR</name>
<dbReference type="GO" id="GO:0006355">
    <property type="term" value="P:regulation of DNA-templated transcription"/>
    <property type="evidence" value="ECO:0007669"/>
    <property type="project" value="TreeGrafter"/>
</dbReference>
<feature type="compositionally biased region" description="Basic residues" evidence="3">
    <location>
        <begin position="595"/>
        <end position="607"/>
    </location>
</feature>
<comment type="caution">
    <text evidence="6">The sequence shown here is derived from an EMBL/GenBank/DDBJ whole genome shotgun (WGS) entry which is preliminary data.</text>
</comment>
<feature type="region of interest" description="Disordered" evidence="3">
    <location>
        <begin position="1"/>
        <end position="48"/>
    </location>
</feature>
<feature type="domain" description="NET" evidence="5">
    <location>
        <begin position="631"/>
        <end position="712"/>
    </location>
</feature>
<dbReference type="InterPro" id="IPR027353">
    <property type="entry name" value="NET_dom"/>
</dbReference>
<dbReference type="Gene3D" id="1.20.920.10">
    <property type="entry name" value="Bromodomain-like"/>
    <property type="match status" value="2"/>
</dbReference>
<dbReference type="KEGG" id="more:E1B28_001298"/>
<dbReference type="GeneID" id="66070374"/>
<evidence type="ECO:0000256" key="3">
    <source>
        <dbReference type="SAM" id="MobiDB-lite"/>
    </source>
</evidence>
<dbReference type="OrthoDB" id="784962at2759"/>
<organism evidence="6 7">
    <name type="scientific">Marasmius oreades</name>
    <name type="common">fairy-ring Marasmius</name>
    <dbReference type="NCBI Taxonomy" id="181124"/>
    <lineage>
        <taxon>Eukaryota</taxon>
        <taxon>Fungi</taxon>
        <taxon>Dikarya</taxon>
        <taxon>Basidiomycota</taxon>
        <taxon>Agaricomycotina</taxon>
        <taxon>Agaricomycetes</taxon>
        <taxon>Agaricomycetidae</taxon>
        <taxon>Agaricales</taxon>
        <taxon>Marasmiineae</taxon>
        <taxon>Marasmiaceae</taxon>
        <taxon>Marasmius</taxon>
    </lineage>
</organism>
<dbReference type="InterPro" id="IPR038336">
    <property type="entry name" value="NET_sf"/>
</dbReference>
<feature type="compositionally biased region" description="Low complexity" evidence="3">
    <location>
        <begin position="185"/>
        <end position="207"/>
    </location>
</feature>
<feature type="region of interest" description="Disordered" evidence="3">
    <location>
        <begin position="587"/>
        <end position="631"/>
    </location>
</feature>
<feature type="region of interest" description="Disordered" evidence="3">
    <location>
        <begin position="546"/>
        <end position="572"/>
    </location>
</feature>
<feature type="compositionally biased region" description="Basic and acidic residues" evidence="3">
    <location>
        <begin position="397"/>
        <end position="414"/>
    </location>
</feature>
<dbReference type="GO" id="GO:0006338">
    <property type="term" value="P:chromatin remodeling"/>
    <property type="evidence" value="ECO:0007669"/>
    <property type="project" value="TreeGrafter"/>
</dbReference>
<feature type="compositionally biased region" description="Basic and acidic residues" evidence="3">
    <location>
        <begin position="727"/>
        <end position="746"/>
    </location>
</feature>
<dbReference type="InterPro" id="IPR001487">
    <property type="entry name" value="Bromodomain"/>
</dbReference>
<keyword evidence="7" id="KW-1185">Reference proteome</keyword>
<gene>
    <name evidence="6" type="ORF">E1B28_001298</name>
</gene>
<dbReference type="GO" id="GO:0005634">
    <property type="term" value="C:nucleus"/>
    <property type="evidence" value="ECO:0007669"/>
    <property type="project" value="TreeGrafter"/>
</dbReference>
<proteinExistence type="predicted"/>
<dbReference type="Gene3D" id="1.20.1270.220">
    <property type="match status" value="1"/>
</dbReference>
<evidence type="ECO:0000259" key="4">
    <source>
        <dbReference type="PROSITE" id="PS50014"/>
    </source>
</evidence>
<feature type="region of interest" description="Disordered" evidence="3">
    <location>
        <begin position="704"/>
        <end position="783"/>
    </location>
</feature>
<dbReference type="PANTHER" id="PTHR22880:SF225">
    <property type="entry name" value="BROMODOMAIN-CONTAINING PROTEIN BET-1-RELATED"/>
    <property type="match status" value="1"/>
</dbReference>
<evidence type="ECO:0000256" key="2">
    <source>
        <dbReference type="PROSITE-ProRule" id="PRU00035"/>
    </source>
</evidence>
<dbReference type="InterPro" id="IPR050935">
    <property type="entry name" value="Bromo_chromatin_reader"/>
</dbReference>
<evidence type="ECO:0000313" key="7">
    <source>
        <dbReference type="Proteomes" id="UP001049176"/>
    </source>
</evidence>
<feature type="domain" description="Bromo" evidence="4">
    <location>
        <begin position="250"/>
        <end position="334"/>
    </location>
</feature>
<dbReference type="RefSeq" id="XP_043015917.1">
    <property type="nucleotide sequence ID" value="XM_043147212.1"/>
</dbReference>
<sequence length="783" mass="85451">MNDRVEPTEPVANGVDKPNGIHSSGPPVNTLADHENQPESNARNEPFKPIVVTEALKDASFISEVDLTQDSTHKMSPDVPTLPLVVSSEGDDIKHAQAENTPAVNGSDANGDVVMGENDEHTPATTPGVSTSGTLESVGSSTSHTTPNDGPDEEEDKPPPAKRVRVYSDADKASLAHSASPPPQSTTTSNVTTPVPLGMDNATPPTTADTTEFSIDLPVESPTTSTAATGASTLSVGQYRFCQSTIRTLKKMKDAGPFLRPVDPVLLNIPHYPSIIKNPMDFSTAERKLTASNPVKPDPNPANPRYYNADDFITDIRLIFSNCVAFNGPDHVVTAMGKRVEEVFDKQIKNLPPAEIPKPPVAKKQSTPPRVVAAPPPPPPAKKVQNRRPSTSVPVIRRSDAQADTAGRPKREIHPPPPKDLAYADPPKKARKSKPPKDDGTADQLKYCIKILDTLHKKQHASIAAPFYEPVDWVKLEIPSYPKVIKKPMDMNTMRKKLEQHEYSNAQKFYNDFKLMIRNCFDFNPAGTPVNQAGQELQRLFDEKWKGLPPLPTHAASEDEEEEEEETSQDERDRAIAMMEQQIETINRNISALKGKTKEKKKEKKKEKPPIASTSKAAPKPPKASSSKKKAKKAIADDDVLSFEQKKDLSEAIATLEGTKLEKVIQIIHEGVPEIRDSTEEIELEIDTLPAPVLTKLYNFVIRPMKPPPPKRNRPGKGTGTGGLKRKSMDEDVEAAKIRQLEERMALFEQSAGGGTTSVAPHRDSDQSSDSSSGSDTSGSDSE</sequence>
<feature type="compositionally biased region" description="Low complexity" evidence="3">
    <location>
        <begin position="768"/>
        <end position="783"/>
    </location>
</feature>
<dbReference type="PRINTS" id="PR00503">
    <property type="entry name" value="BROMODOMAIN"/>
</dbReference>
<dbReference type="Pfam" id="PF17035">
    <property type="entry name" value="BET"/>
    <property type="match status" value="1"/>
</dbReference>
<feature type="compositionally biased region" description="Polar residues" evidence="3">
    <location>
        <begin position="98"/>
        <end position="108"/>
    </location>
</feature>
<dbReference type="PROSITE" id="PS51525">
    <property type="entry name" value="NET"/>
    <property type="match status" value="1"/>
</dbReference>
<protein>
    <recommendedName>
        <fullName evidence="8">Bromodomain-containing protein</fullName>
    </recommendedName>
</protein>
<feature type="domain" description="Bromo" evidence="4">
    <location>
        <begin position="459"/>
        <end position="531"/>
    </location>
</feature>
<dbReference type="AlphaFoldDB" id="A0A9P8AF92"/>
<keyword evidence="1 2" id="KW-0103">Bromodomain</keyword>
<dbReference type="PROSITE" id="PS50014">
    <property type="entry name" value="BROMODOMAIN_2"/>
    <property type="match status" value="2"/>
</dbReference>